<keyword evidence="2" id="KW-1185">Reference proteome</keyword>
<name>A0ACB1B8M0_MELEN</name>
<evidence type="ECO:0000313" key="1">
    <source>
        <dbReference type="EMBL" id="CAK5125034.1"/>
    </source>
</evidence>
<accession>A0ACB1B8M0</accession>
<proteinExistence type="predicted"/>
<dbReference type="EMBL" id="CAVMJV010000208">
    <property type="protein sequence ID" value="CAK5125034.1"/>
    <property type="molecule type" value="Genomic_DNA"/>
</dbReference>
<dbReference type="Proteomes" id="UP001497535">
    <property type="component" value="Unassembled WGS sequence"/>
</dbReference>
<organism evidence="1 2">
    <name type="scientific">Meloidogyne enterolobii</name>
    <name type="common">Root-knot nematode worm</name>
    <name type="synonym">Meloidogyne mayaguensis</name>
    <dbReference type="NCBI Taxonomy" id="390850"/>
    <lineage>
        <taxon>Eukaryota</taxon>
        <taxon>Metazoa</taxon>
        <taxon>Ecdysozoa</taxon>
        <taxon>Nematoda</taxon>
        <taxon>Chromadorea</taxon>
        <taxon>Rhabditida</taxon>
        <taxon>Tylenchina</taxon>
        <taxon>Tylenchomorpha</taxon>
        <taxon>Tylenchoidea</taxon>
        <taxon>Meloidogynidae</taxon>
        <taxon>Meloidogyninae</taxon>
        <taxon>Meloidogyne</taxon>
    </lineage>
</organism>
<protein>
    <submittedName>
        <fullName evidence="1">Uncharacterized protein</fullName>
    </submittedName>
</protein>
<comment type="caution">
    <text evidence="1">The sequence shown here is derived from an EMBL/GenBank/DDBJ whole genome shotgun (WGS) entry which is preliminary data.</text>
</comment>
<reference evidence="1" key="1">
    <citation type="submission" date="2023-11" db="EMBL/GenBank/DDBJ databases">
        <authorList>
            <person name="Poullet M."/>
        </authorList>
    </citation>
    <scope>NUCLEOTIDE SEQUENCE</scope>
    <source>
        <strain evidence="1">E1834</strain>
    </source>
</reference>
<evidence type="ECO:0000313" key="2">
    <source>
        <dbReference type="Proteomes" id="UP001497535"/>
    </source>
</evidence>
<sequence length="92" mass="10149">MSGGMSHPGLTGESLHPGYGFYNNGEQHWNDQFGGMYTYGGADKTFRRSSSMPVNNINGGYYTGGQSSNPWSNYETDTSSGRLKFNFLFRIG</sequence>
<gene>
    <name evidence="1" type="ORF">MENTE1834_LOCUS47904</name>
</gene>